<accession>A0AAF0QJV5</accession>
<gene>
    <name evidence="1" type="ORF">MTR67_014614</name>
</gene>
<dbReference type="AlphaFoldDB" id="A0AAF0QJV5"/>
<protein>
    <submittedName>
        <fullName evidence="1">Uncharacterized protein</fullName>
    </submittedName>
</protein>
<organism evidence="1 2">
    <name type="scientific">Solanum verrucosum</name>
    <dbReference type="NCBI Taxonomy" id="315347"/>
    <lineage>
        <taxon>Eukaryota</taxon>
        <taxon>Viridiplantae</taxon>
        <taxon>Streptophyta</taxon>
        <taxon>Embryophyta</taxon>
        <taxon>Tracheophyta</taxon>
        <taxon>Spermatophyta</taxon>
        <taxon>Magnoliopsida</taxon>
        <taxon>eudicotyledons</taxon>
        <taxon>Gunneridae</taxon>
        <taxon>Pentapetalae</taxon>
        <taxon>asterids</taxon>
        <taxon>lamiids</taxon>
        <taxon>Solanales</taxon>
        <taxon>Solanaceae</taxon>
        <taxon>Solanoideae</taxon>
        <taxon>Solaneae</taxon>
        <taxon>Solanum</taxon>
    </lineage>
</organism>
<name>A0AAF0QJV5_SOLVR</name>
<evidence type="ECO:0000313" key="1">
    <source>
        <dbReference type="EMBL" id="WMV21229.1"/>
    </source>
</evidence>
<dbReference type="EMBL" id="CP133614">
    <property type="protein sequence ID" value="WMV21229.1"/>
    <property type="molecule type" value="Genomic_DNA"/>
</dbReference>
<evidence type="ECO:0000313" key="2">
    <source>
        <dbReference type="Proteomes" id="UP001234989"/>
    </source>
</evidence>
<sequence length="134" mass="14867">MCECMKNGLSTCYWFEAFISVHSLRSCSGIYGNLLYVLEFDENGACVGASLAFGAQAGGVIIVGHGETFLLRDARRICMWCFEFVFMRQSAISVQTRRRVFPSYASAFNSIMTLFLAQDVAFTQHVPVGSSYIA</sequence>
<proteinExistence type="predicted"/>
<keyword evidence="2" id="KW-1185">Reference proteome</keyword>
<reference evidence="1" key="1">
    <citation type="submission" date="2023-08" db="EMBL/GenBank/DDBJ databases">
        <title>A de novo genome assembly of Solanum verrucosum Schlechtendal, a Mexican diploid species geographically isolated from the other diploid A-genome species in potato relatives.</title>
        <authorList>
            <person name="Hosaka K."/>
        </authorList>
    </citation>
    <scope>NUCLEOTIDE SEQUENCE</scope>
    <source>
        <tissue evidence="1">Young leaves</tissue>
    </source>
</reference>
<dbReference type="Proteomes" id="UP001234989">
    <property type="component" value="Chromosome 3"/>
</dbReference>